<keyword evidence="2" id="KW-1185">Reference proteome</keyword>
<sequence length="60" mass="7232">MLLAKNIFNVSDLHQEVFHLNRNLTKEMLKVTALEEKIQTPLNIHRWRKLEVSLFFKKKV</sequence>
<evidence type="ECO:0000313" key="2">
    <source>
        <dbReference type="Proteomes" id="UP000078492"/>
    </source>
</evidence>
<proteinExistence type="predicted"/>
<dbReference type="Proteomes" id="UP000078492">
    <property type="component" value="Unassembled WGS sequence"/>
</dbReference>
<dbReference type="AlphaFoldDB" id="A0A151JAU0"/>
<protein>
    <submittedName>
        <fullName evidence="1">Uncharacterized protein</fullName>
    </submittedName>
</protein>
<accession>A0A151JAU0</accession>
<organism evidence="1 2">
    <name type="scientific">Trachymyrmex cornetzi</name>
    <dbReference type="NCBI Taxonomy" id="471704"/>
    <lineage>
        <taxon>Eukaryota</taxon>
        <taxon>Metazoa</taxon>
        <taxon>Ecdysozoa</taxon>
        <taxon>Arthropoda</taxon>
        <taxon>Hexapoda</taxon>
        <taxon>Insecta</taxon>
        <taxon>Pterygota</taxon>
        <taxon>Neoptera</taxon>
        <taxon>Endopterygota</taxon>
        <taxon>Hymenoptera</taxon>
        <taxon>Apocrita</taxon>
        <taxon>Aculeata</taxon>
        <taxon>Formicoidea</taxon>
        <taxon>Formicidae</taxon>
        <taxon>Myrmicinae</taxon>
        <taxon>Trachymyrmex</taxon>
    </lineage>
</organism>
<dbReference type="STRING" id="471704.A0A151JAU0"/>
<reference evidence="1 2" key="1">
    <citation type="submission" date="2015-09" db="EMBL/GenBank/DDBJ databases">
        <title>Trachymyrmex cornetzi WGS genome.</title>
        <authorList>
            <person name="Nygaard S."/>
            <person name="Hu H."/>
            <person name="Boomsma J."/>
            <person name="Zhang G."/>
        </authorList>
    </citation>
    <scope>NUCLEOTIDE SEQUENCE [LARGE SCALE GENOMIC DNA]</scope>
    <source>
        <strain evidence="1">Tcor2-1</strain>
        <tissue evidence="1">Whole body</tissue>
    </source>
</reference>
<evidence type="ECO:0000313" key="1">
    <source>
        <dbReference type="EMBL" id="KYN22200.1"/>
    </source>
</evidence>
<gene>
    <name evidence="1" type="ORF">ALC57_05408</name>
</gene>
<dbReference type="EMBL" id="KQ979234">
    <property type="protein sequence ID" value="KYN22200.1"/>
    <property type="molecule type" value="Genomic_DNA"/>
</dbReference>
<name>A0A151JAU0_9HYME</name>